<evidence type="ECO:0000313" key="1">
    <source>
        <dbReference type="EMBL" id="MED6245563.1"/>
    </source>
</evidence>
<keyword evidence="2" id="KW-1185">Reference proteome</keyword>
<name>A0ABU7B7A3_9TELE</name>
<gene>
    <name evidence="1" type="ORF">ATANTOWER_004809</name>
</gene>
<reference evidence="1 2" key="1">
    <citation type="submission" date="2021-07" db="EMBL/GenBank/DDBJ databases">
        <authorList>
            <person name="Palmer J.M."/>
        </authorList>
    </citation>
    <scope>NUCLEOTIDE SEQUENCE [LARGE SCALE GENOMIC DNA]</scope>
    <source>
        <strain evidence="1 2">AT_MEX2019</strain>
        <tissue evidence="1">Muscle</tissue>
    </source>
</reference>
<dbReference type="Proteomes" id="UP001345963">
    <property type="component" value="Unassembled WGS sequence"/>
</dbReference>
<organism evidence="1 2">
    <name type="scientific">Ataeniobius toweri</name>
    <dbReference type="NCBI Taxonomy" id="208326"/>
    <lineage>
        <taxon>Eukaryota</taxon>
        <taxon>Metazoa</taxon>
        <taxon>Chordata</taxon>
        <taxon>Craniata</taxon>
        <taxon>Vertebrata</taxon>
        <taxon>Euteleostomi</taxon>
        <taxon>Actinopterygii</taxon>
        <taxon>Neopterygii</taxon>
        <taxon>Teleostei</taxon>
        <taxon>Neoteleostei</taxon>
        <taxon>Acanthomorphata</taxon>
        <taxon>Ovalentaria</taxon>
        <taxon>Atherinomorphae</taxon>
        <taxon>Cyprinodontiformes</taxon>
        <taxon>Goodeidae</taxon>
        <taxon>Ataeniobius</taxon>
    </lineage>
</organism>
<proteinExistence type="predicted"/>
<protein>
    <submittedName>
        <fullName evidence="1">Uncharacterized protein</fullName>
    </submittedName>
</protein>
<dbReference type="EMBL" id="JAHUTI010040862">
    <property type="protein sequence ID" value="MED6245563.1"/>
    <property type="molecule type" value="Genomic_DNA"/>
</dbReference>
<evidence type="ECO:0000313" key="2">
    <source>
        <dbReference type="Proteomes" id="UP001345963"/>
    </source>
</evidence>
<accession>A0ABU7B7A3</accession>
<sequence length="101" mass="11895">MFHSKQLQSEPRGLTTPLSQFYYWSFSTDPLFYDPLFEIWGNQLLVAEGAVPILPAERRKSRHQHTRRASHSKLTQIAHFVHKTAGLIFIDTQCAYIFFYY</sequence>
<comment type="caution">
    <text evidence="1">The sequence shown here is derived from an EMBL/GenBank/DDBJ whole genome shotgun (WGS) entry which is preliminary data.</text>
</comment>